<feature type="compositionally biased region" description="Basic and acidic residues" evidence="2">
    <location>
        <begin position="281"/>
        <end position="293"/>
    </location>
</feature>
<dbReference type="Gene3D" id="1.25.40.10">
    <property type="entry name" value="Tetratricopeptide repeat domain"/>
    <property type="match status" value="1"/>
</dbReference>
<dbReference type="InterPro" id="IPR011990">
    <property type="entry name" value="TPR-like_helical_dom_sf"/>
</dbReference>
<dbReference type="RefSeq" id="WP_344777285.1">
    <property type="nucleotide sequence ID" value="NZ_BAABAH010000013.1"/>
</dbReference>
<reference evidence="4" key="1">
    <citation type="journal article" date="2019" name="Int. J. Syst. Evol. Microbiol.">
        <title>The Global Catalogue of Microorganisms (GCM) 10K type strain sequencing project: providing services to taxonomists for standard genome sequencing and annotation.</title>
        <authorList>
            <consortium name="The Broad Institute Genomics Platform"/>
            <consortium name="The Broad Institute Genome Sequencing Center for Infectious Disease"/>
            <person name="Wu L."/>
            <person name="Ma J."/>
        </authorList>
    </citation>
    <scope>NUCLEOTIDE SEQUENCE [LARGE SCALE GENOMIC DNA]</scope>
    <source>
        <strain evidence="4">JCM 16953</strain>
    </source>
</reference>
<dbReference type="Proteomes" id="UP001501821">
    <property type="component" value="Unassembled WGS sequence"/>
</dbReference>
<evidence type="ECO:0000256" key="2">
    <source>
        <dbReference type="SAM" id="MobiDB-lite"/>
    </source>
</evidence>
<evidence type="ECO:0008006" key="5">
    <source>
        <dbReference type="Google" id="ProtNLM"/>
    </source>
</evidence>
<protein>
    <recommendedName>
        <fullName evidence="5">Tetratricopeptide repeat protein</fullName>
    </recommendedName>
</protein>
<dbReference type="PROSITE" id="PS50005">
    <property type="entry name" value="TPR"/>
    <property type="match status" value="1"/>
</dbReference>
<organism evidence="3 4">
    <name type="scientific">Nocardioides panacisoli</name>
    <dbReference type="NCBI Taxonomy" id="627624"/>
    <lineage>
        <taxon>Bacteria</taxon>
        <taxon>Bacillati</taxon>
        <taxon>Actinomycetota</taxon>
        <taxon>Actinomycetes</taxon>
        <taxon>Propionibacteriales</taxon>
        <taxon>Nocardioidaceae</taxon>
        <taxon>Nocardioides</taxon>
    </lineage>
</organism>
<feature type="repeat" description="TPR" evidence="1">
    <location>
        <begin position="370"/>
        <end position="403"/>
    </location>
</feature>
<keyword evidence="4" id="KW-1185">Reference proteome</keyword>
<feature type="region of interest" description="Disordered" evidence="2">
    <location>
        <begin position="138"/>
        <end position="157"/>
    </location>
</feature>
<evidence type="ECO:0000313" key="3">
    <source>
        <dbReference type="EMBL" id="GAA3828316.1"/>
    </source>
</evidence>
<keyword evidence="1" id="KW-0802">TPR repeat</keyword>
<proteinExistence type="predicted"/>
<gene>
    <name evidence="3" type="ORF">GCM10022242_32140</name>
</gene>
<evidence type="ECO:0000256" key="1">
    <source>
        <dbReference type="PROSITE-ProRule" id="PRU00339"/>
    </source>
</evidence>
<feature type="region of interest" description="Disordered" evidence="2">
    <location>
        <begin position="274"/>
        <end position="293"/>
    </location>
</feature>
<name>A0ABP7IWR6_9ACTN</name>
<dbReference type="SUPFAM" id="SSF48452">
    <property type="entry name" value="TPR-like"/>
    <property type="match status" value="1"/>
</dbReference>
<accession>A0ABP7IWR6</accession>
<comment type="caution">
    <text evidence="3">The sequence shown here is derived from an EMBL/GenBank/DDBJ whole genome shotgun (WGS) entry which is preliminary data.</text>
</comment>
<dbReference type="EMBL" id="BAABAH010000013">
    <property type="protein sequence ID" value="GAA3828316.1"/>
    <property type="molecule type" value="Genomic_DNA"/>
</dbReference>
<dbReference type="InterPro" id="IPR019734">
    <property type="entry name" value="TPR_rpt"/>
</dbReference>
<sequence length="729" mass="78279">MGLFRRSRATQPADRHTAIDHTAVERFAATQQGFPVIQEHRLVGLLPLPDGGHAELWTVASHPPRDFATVVARPGGSIQWMWLATRPGPDGASRVEFFNDQSTFGSTHRVPPVPDIETWGAMSEQVVPALMDRVDSERRGTVDHANPPGGTTPASSHQPLEQFAAAGGAPALVAWRDRPDLAPSAPAGGGRIEIWDQVSARGPISYLHLGVGYRADGTIAAIAGAEVAPDLHDNCFLGLFVGGGHTNLGENDDVRDPVRFAATAERLLAPLIVDTPASPRAGDRPRPDERDRADIEPVLAAGTQEVRGLDEESAHERLRQVRMRAVRTWQPVEAGTSATQLRALPAILFALGATTAAHVVEAAATRPGDPGALFDAGYQLYDIGLPELAIEPLSEALTLDPSHVTALVELGLCLETVGRPDEAARLYAAHRDLVAQSSDAQGLSLHYSAMIGDLDAVALGLRTADRASPFWDRAQRRLARAQAIDSGRWTGSPLRRWEAILSGTVLLHLATIGSEEMNGRYAALFDDYARMRHVLNLAAAALARSGREVRNVVPAADRDSRILAGAFGTALGVPLVDWEEWSPAEAGVSLLVAFDGSRDSFGDRDLREEPSVVTFAYSLDWTRAGVLVPDLTGLLAQSITPPWGQRMRVKDMADPSAGIETIPADERDPRLVAADLIAASPGPEYVGDAREVIELVDRLVGDRAPIGLLDGARDTYFELDTLITSARFT</sequence>
<evidence type="ECO:0000313" key="4">
    <source>
        <dbReference type="Proteomes" id="UP001501821"/>
    </source>
</evidence>